<proteinExistence type="predicted"/>
<dbReference type="EMBL" id="HG793133">
    <property type="protein sequence ID" value="CDK30126.1"/>
    <property type="molecule type" value="Genomic_DNA"/>
</dbReference>
<dbReference type="GO" id="GO:0003677">
    <property type="term" value="F:DNA binding"/>
    <property type="evidence" value="ECO:0007669"/>
    <property type="project" value="UniProtKB-KW"/>
</dbReference>
<evidence type="ECO:0000259" key="2">
    <source>
        <dbReference type="Pfam" id="PF07282"/>
    </source>
</evidence>
<organism evidence="3 4">
    <name type="scientific">Candidatus Babela massiliensis</name>
    <dbReference type="NCBI Taxonomy" id="673862"/>
    <lineage>
        <taxon>Bacteria</taxon>
        <taxon>Candidatus Babelota</taxon>
        <taxon>Candidatus Babeliae</taxon>
        <taxon>Candidatus Babeliales</taxon>
        <taxon>Candidatus Babeliaceae</taxon>
        <taxon>Candidatus Babela</taxon>
    </lineage>
</organism>
<dbReference type="Proteomes" id="UP000018769">
    <property type="component" value="Chromosome I"/>
</dbReference>
<evidence type="ECO:0000256" key="1">
    <source>
        <dbReference type="ARBA" id="ARBA00023125"/>
    </source>
</evidence>
<feature type="domain" description="Cas12f1-like TNB" evidence="2">
    <location>
        <begin position="18"/>
        <end position="84"/>
    </location>
</feature>
<reference evidence="3 4" key="1">
    <citation type="journal article" date="2015" name="Biol. Direct">
        <title>Babela massiliensis, a representative of a widespread bacterial phylum with unusual adaptations to parasitism in amoebae.</title>
        <authorList>
            <person name="Pagnier I."/>
            <person name="Yutin N."/>
            <person name="Croce O."/>
            <person name="Makarova K.S."/>
            <person name="Wolf Y.I."/>
            <person name="Benamar S."/>
            <person name="Raoult D."/>
            <person name="Koonin E.V."/>
            <person name="La Scola B."/>
        </authorList>
    </citation>
    <scope>NUCLEOTIDE SEQUENCE [LARGE SCALE GENOMIC DNA]</scope>
    <source>
        <strain evidence="4">BABL1</strain>
    </source>
</reference>
<accession>V6DHW8</accession>
<evidence type="ECO:0000313" key="4">
    <source>
        <dbReference type="Proteomes" id="UP000018769"/>
    </source>
</evidence>
<keyword evidence="1" id="KW-0238">DNA-binding</keyword>
<sequence>MEKTVRKAQRRQHSSWSFYQLRQFIQYKADLAGIPVMLVDPKNTSRTCIQCGYVAKENRSLRDNFCCRACGYVDLADKLAAENIRRDAVN</sequence>
<dbReference type="KEGG" id="dpb:BABL1_gene_820"/>
<dbReference type="InterPro" id="IPR010095">
    <property type="entry name" value="Cas12f1-like_TNB"/>
</dbReference>
<name>V6DHW8_9BACT</name>
<dbReference type="AlphaFoldDB" id="V6DHW8"/>
<evidence type="ECO:0000313" key="3">
    <source>
        <dbReference type="EMBL" id="CDK30126.1"/>
    </source>
</evidence>
<dbReference type="eggNOG" id="COG0675">
    <property type="taxonomic scope" value="Bacteria"/>
</dbReference>
<dbReference type="HOGENOM" id="CLU_032903_3_6_7"/>
<protein>
    <submittedName>
        <fullName evidence="3">Transposase</fullName>
    </submittedName>
</protein>
<keyword evidence="4" id="KW-1185">Reference proteome</keyword>
<gene>
    <name evidence="3" type="ORF">BABL1_gene_820</name>
</gene>
<dbReference type="STRING" id="673862.BABL1_gene_820"/>
<dbReference type="Pfam" id="PF07282">
    <property type="entry name" value="Cas12f1-like_TNB"/>
    <property type="match status" value="1"/>
</dbReference>
<dbReference type="NCBIfam" id="TIGR01766">
    <property type="entry name" value="IS200/IS605 family accessory protein TnpB-like domain"/>
    <property type="match status" value="1"/>
</dbReference>